<dbReference type="AlphaFoldDB" id="A0ABD1AK63"/>
<evidence type="ECO:0000256" key="1">
    <source>
        <dbReference type="SAM" id="SignalP"/>
    </source>
</evidence>
<evidence type="ECO:0008006" key="4">
    <source>
        <dbReference type="Google" id="ProtNLM"/>
    </source>
</evidence>
<feature type="chain" id="PRO_5044849940" description="Reverse transcriptase" evidence="1">
    <location>
        <begin position="23"/>
        <end position="160"/>
    </location>
</feature>
<gene>
    <name evidence="2" type="ORF">V5N11_004173</name>
</gene>
<keyword evidence="1" id="KW-0732">Signal</keyword>
<dbReference type="CDD" id="cd00303">
    <property type="entry name" value="retropepsin_like"/>
    <property type="match status" value="1"/>
</dbReference>
<dbReference type="EMBL" id="JBANAX010000651">
    <property type="protein sequence ID" value="KAL1199246.1"/>
    <property type="molecule type" value="Genomic_DNA"/>
</dbReference>
<dbReference type="Pfam" id="PF08284">
    <property type="entry name" value="RVP_2"/>
    <property type="match status" value="1"/>
</dbReference>
<reference evidence="2 3" key="1">
    <citation type="submission" date="2024-04" db="EMBL/GenBank/DDBJ databases">
        <title>Genome assembly C_amara_ONT_v2.</title>
        <authorList>
            <person name="Yant L."/>
            <person name="Moore C."/>
            <person name="Slenker M."/>
        </authorList>
    </citation>
    <scope>NUCLEOTIDE SEQUENCE [LARGE SCALE GENOMIC DNA]</scope>
    <source>
        <tissue evidence="2">Leaf</tissue>
    </source>
</reference>
<sequence length="160" mass="18273">MKCVKTLCVGSVVCHVLFVMRASHCFVTPELAEKANVRSEPGVSLGFLEVTGWKLLMIHGRVRDVDVQVARESMPADLIICSVELYDVILGMDWLGKFRVHLDCHRLRVKFDRGQGKLLYPGLRPTFGSLVILVMQAERMIEKGHEVCWCQDIIRYLLMR</sequence>
<proteinExistence type="predicted"/>
<accession>A0ABD1AK63</accession>
<dbReference type="Proteomes" id="UP001558713">
    <property type="component" value="Unassembled WGS sequence"/>
</dbReference>
<name>A0ABD1AK63_CARAN</name>
<feature type="signal peptide" evidence="1">
    <location>
        <begin position="1"/>
        <end position="22"/>
    </location>
</feature>
<dbReference type="InterPro" id="IPR021109">
    <property type="entry name" value="Peptidase_aspartic_dom_sf"/>
</dbReference>
<evidence type="ECO:0000313" key="3">
    <source>
        <dbReference type="Proteomes" id="UP001558713"/>
    </source>
</evidence>
<dbReference type="Gene3D" id="2.40.70.10">
    <property type="entry name" value="Acid Proteases"/>
    <property type="match status" value="1"/>
</dbReference>
<comment type="caution">
    <text evidence="2">The sequence shown here is derived from an EMBL/GenBank/DDBJ whole genome shotgun (WGS) entry which is preliminary data.</text>
</comment>
<evidence type="ECO:0000313" key="2">
    <source>
        <dbReference type="EMBL" id="KAL1199246.1"/>
    </source>
</evidence>
<protein>
    <recommendedName>
        <fullName evidence="4">Reverse transcriptase</fullName>
    </recommendedName>
</protein>
<organism evidence="2 3">
    <name type="scientific">Cardamine amara subsp. amara</name>
    <dbReference type="NCBI Taxonomy" id="228776"/>
    <lineage>
        <taxon>Eukaryota</taxon>
        <taxon>Viridiplantae</taxon>
        <taxon>Streptophyta</taxon>
        <taxon>Embryophyta</taxon>
        <taxon>Tracheophyta</taxon>
        <taxon>Spermatophyta</taxon>
        <taxon>Magnoliopsida</taxon>
        <taxon>eudicotyledons</taxon>
        <taxon>Gunneridae</taxon>
        <taxon>Pentapetalae</taxon>
        <taxon>rosids</taxon>
        <taxon>malvids</taxon>
        <taxon>Brassicales</taxon>
        <taxon>Brassicaceae</taxon>
        <taxon>Cardamineae</taxon>
        <taxon>Cardamine</taxon>
    </lineage>
</organism>
<keyword evidence="3" id="KW-1185">Reference proteome</keyword>